<evidence type="ECO:0000313" key="1">
    <source>
        <dbReference type="EMBL" id="SFP13557.1"/>
    </source>
</evidence>
<reference evidence="1 2" key="1">
    <citation type="submission" date="2016-10" db="EMBL/GenBank/DDBJ databases">
        <authorList>
            <person name="de Groot N.N."/>
        </authorList>
    </citation>
    <scope>NUCLEOTIDE SEQUENCE [LARGE SCALE GENOMIC DNA]</scope>
    <source>
        <strain evidence="2">E92,LMG 26720,CCM 7988</strain>
    </source>
</reference>
<dbReference type="AlphaFoldDB" id="A0A1I5MW44"/>
<name>A0A1I5MW44_9BACT</name>
<keyword evidence="2" id="KW-1185">Reference proteome</keyword>
<gene>
    <name evidence="1" type="ORF">SAMN04515674_101467</name>
</gene>
<dbReference type="EMBL" id="FOXH01000001">
    <property type="protein sequence ID" value="SFP13557.1"/>
    <property type="molecule type" value="Genomic_DNA"/>
</dbReference>
<proteinExistence type="predicted"/>
<accession>A0A1I5MW44</accession>
<dbReference type="Proteomes" id="UP000199306">
    <property type="component" value="Unassembled WGS sequence"/>
</dbReference>
<protein>
    <submittedName>
        <fullName evidence="1">Uncharacterized protein</fullName>
    </submittedName>
</protein>
<organism evidence="1 2">
    <name type="scientific">Pseudarcicella hirudinis</name>
    <dbReference type="NCBI Taxonomy" id="1079859"/>
    <lineage>
        <taxon>Bacteria</taxon>
        <taxon>Pseudomonadati</taxon>
        <taxon>Bacteroidota</taxon>
        <taxon>Cytophagia</taxon>
        <taxon>Cytophagales</taxon>
        <taxon>Flectobacillaceae</taxon>
        <taxon>Pseudarcicella</taxon>
    </lineage>
</organism>
<evidence type="ECO:0000313" key="2">
    <source>
        <dbReference type="Proteomes" id="UP000199306"/>
    </source>
</evidence>
<dbReference type="RefSeq" id="WP_092011453.1">
    <property type="nucleotide sequence ID" value="NZ_FOXH01000001.1"/>
</dbReference>
<sequence length="183" mass="18445">MAGTVSSNGSGAIITKVGAFSAPAVFLVDVDGNPIVPTSAAGQTAANASLSSIDTKFPAQVSGGLPVTIKGGTPWKLISSATSNTPTQVNATLKKLSSMSAISLGSVVRFLKFWSKATIPLTTDVPFFTFPIPANTQGAGVSIPLSIPAEVSQTIWVAITASGADNVLDAVPAGEIYVNGIVL</sequence>
<dbReference type="STRING" id="1079859.SAMN04515674_101467"/>